<dbReference type="InterPro" id="IPR011050">
    <property type="entry name" value="Pectin_lyase_fold/virulence"/>
</dbReference>
<evidence type="ECO:0000259" key="3">
    <source>
        <dbReference type="SMART" id="SM00912"/>
    </source>
</evidence>
<dbReference type="PROSITE" id="PS51257">
    <property type="entry name" value="PROKAR_LIPOPROTEIN"/>
    <property type="match status" value="1"/>
</dbReference>
<sequence length="4080" mass="394604">MLQRSITLNPGQAVPTRLRKLFLAGSAITLVLGCPANAEDLPTGGSVTAGDATISQSASKMVINQSTNKAVINWNTFDIGSGSSVNFVLPDSGSVTLNRVASDDASKIFGSLTSNGQIFLLNPRGIVFGVGSRINAAGLVASTLTLSDEDFQAGRYDFKSNGIKGAVVNQGEIVVNGYAALLAPTVRNEGIIFAQMGTVAFAGGQGVTLDVAGNNLISVQVNPALVDQLIENRGLIAAPDGRVIMTLSSERRLMDGAIASNVQQAQAIVDAGDGVTSRIVAGGKIESGSIAIAGGATGRVEATGAISSQNLSGAGGQIAITGGDVFVGSDALVDASGSTGGGVVDIGGGFQGASPDLLNARTTTVDAGASIKADALTAGNGGNVVIWSDKNTQFAGNISARGGANSGDGGSVEVSGKQLLDFTGSVDLRAAAGKTGTLLLDPNNLTIQAAGSDTGVTGTNASASGSILTVSTIRNLLDASNVVVTTGSSADAEAGNITVASDISWVTSNDLTLRAANNVTINANILALSGGLTLEAGRTADGSSATASGTVSLNAANNIRLLSKGLTVSAVSGIALSGYVESKTLATLTTSATASNVVASNASNIFSAGVTATSGGTGSINLKGTGNTELKAISAGTGGATIEVAGSVTSTSAFTSLGAVSITTPLGSDGNIDLTGAFSVAGNVTLSADKPGFIRINNITRDTVFNTVTGGGSITLTSAANAITLGVSAQAITGQGGDAGQASGLVSISATSVTIATSIATQGGNVSITSTTGAVTAAAGANITTTAIANTGTTSGSVTVAGALGVTLNNVTTTGAANDVADGSNAATVSISSSGGNVSVGAITTSGGQPQRDDTPGAGGTGLDNGGNSASITLTTTGVNRTILRGNLTAIGGEFNGTSVAAQGLGGNITASGKVTLSEHVTIDTGATTGYIFLLGTVDSESSAALKALTLRAGAGSVRLGGAVGQTAALYSLDVTSAVTTDIFASLKTDGSTNISGRTTGVRIATSSKLNIGNVTTQADNTAVVIDTSGGNGEFTLNNGVFTTIATEMRAPVTFTRGTGQIYLNSTLFSTAGEYNNLTFNTVSGTGGAVTVVSTIGGGTSGSTTALGDISLSSLSNLSFAGNISAKSVVSLGGTGTINLAGTQFYYGAGGLQLATSSASGGALSIGGAVTLSLSGAPVLLRSTNAAMTLNGAADITTSAGAVTIYSGGQLVIDRGNSISSTGGAITLTGLGGINQTSYNDSFIDAGSGKIRFYGGGNNIDMRGVTTSTDTDSGGTPAIWINDANTVNIRSVTSGGTFQVGAVAGVGVVAPSQGALANSALRLMQSGMRLRTAQKLTFTSAADETGNSFVVSGTLANGTTVQETISGGLPGTVETTNLFKTIDSVVATGTTSGNVSVGLSVNDAIGDSLAQVTSNSGTAGAFNIVTLSAASTNAITISSTANTIDLLSNFAVGSSLTIGAKGRTAGMALSGNVTATSVSLKTGGGALILGDYNITSTTGSIELQGSGLTQGANSTISSADQVIISGFDYVNGINTNPAVYDVTLLGNIVARRTSDALYFRGVNNLILGNVVTGTSAATRGGILFGDNQSYSSRRIAGTVTQAANTAIDVSYIQGVLNNNSGIAPAFNLSNAGNEIKEIGNFLAYNSFYVFDKDSAANGLTLTSSNNAWSNNSKQVVYWTNGALNLNGQSTTGAKVTLIGSSITNTGGGETRSQVSDVVLQANGGAITLASGGWMQADTSAAGGAQIVYQSASNVQLGVSRASSSGNSGLQFGTLEVSGAVAASQTTAAAAPGALTIVGGSAASTNTGRVAISSTGDDSGRTFTITGTDVLGRTQTETVTGTNAGSASGSKYFATVTGVAYTAGGATTVVAGWAKETISGNLTQTNYIDAYKLTGEVGGAMTLSNTSNNFSVINDLKSVGDLQLYTQGRSSLVTVSGAVTSTTGSVFIKGNSSLTVANTGSVTTSAASKDITLQAAEGDTGRTLSIQGSISAGGNALLQSWGYLDNSGLGTVTAAGTVTLESGKNQSTTAQNYRTMNLGAAITAGSTITGTAYGTLTLTGAMTSAGNISLTSGLYYVNTTNQAGQAMNINGAITSTATAGTITLNAGGAFSNNAAGVITASGAQGGVVITAGKGVNLVAASSTYDITLSGNVTSGTGGIQFHSSKAITQSGASVLTSTGAVSGQSAGGSAGGSATAPAARASVTFNNNNNVASIGPFYVAAGIAATPATFTFRNVAGLLLSGDIKTSDGAITLTAVNGALNLAGFGVSAGELATAGSNIVLSGRGITQNGGTISATGSLNGTTPSNGTNGGTILLTGNDGIAASAITLSGTLATANTTSTAITVRGTTSLMLPNVTTAGGLILGDNSFAITGNVTQAQNSVIQAASLNIGTATNAIGGSVVLANLNKIDTLNLSNVTNVEGTQYDLDINDTTGGLTIAGAQTSSGGIRIATAKSTGAVGTLVIGANNITASGDISLAGETISQSSGSSINADGSGVASMGGTITVSGGGGTNAITLGGTITTDSDSASAIVVRSAANATLNIVSATAGGVSLGVSGGALSGAVTQSATTGIISAATIYGNAGSVTANNTRIDNLGAFITTGALTITDSGGAGGAAAGLTFTGNVTAGAGSQIETTDGALRLVATTLNAAGVDLVLKGVGVSQTSASKVYATTAQITAGAGSIDLSSMLNDFTGQVTLTASGAAASIGDINGLSLNSLTGKLAVTTSITAIAGTQLVLTPENLTTTSGNIYFQSRDGNLTTPGLLTTTTGNVTLIGNFVTGSNGTVQVNQTITTGSGAVTVSADKEVILSKSVLSTSGNMTISGATVTHSTGSLNDILNLRTGSAGSINVTASGAGGLVMGQYFYYQAGTGAINVTSGGTVDLSNMTSSGVLTVSAVGQVQQVGLGSSIAVDALSVKTRNNGAISLANVSNNVAYVKLASRNAADTAAGSGAISYYDTNGMSVSQIQSTGTVMLTSGGVIDTDATNVLGSGLVEATNLTIKTLSNAGAGVILTNGSNDIGTLNVSVRNATDTASAGSTATENTTTGAGGSVRVSDTNGFVVGSLQTGASAILSAGDAVTQTGAIIVSKLGLTGAGRFTLNLANAQSAPLNQISTFASSATGAVVLTTNTALTIGSVNPTGITTGGAAITITSPSIDASSTTIDTRSASNVVTSGVVTLTTTGTGSAGNLVVGNIITTGASAAASSDGQGGNAGNITLTASGSSLTVSGAIGARAGAADGSGAAGIDGTVKLIAAAGQVLQANGSGTNAINAGGLLVDAGLAVTLLDTGNNISRLSGRVSGTGEEFKFASSNAFAINGGTAASLGWTGLATSGGNITLLATGAATVLENITTRGGGLTAVNLASLDSSLADISTAGDVTYASGAYKAGGAISIQTTGALTTGAVTSAGDTTASSATGNSISLVAGGTLTSGALTSKGAGAAAGNVSLQGALIRMAGNINAGVDQGTSAISGGDVSFTGPVVLTNSDRTITTGVGNGSISFSGTVNSDSAARNLSLTAGTGSISFVGNVGTTAALNSVVVSSANNVTFSGNMAAAGFTQSAGTGTSLFSGTTTLGGAFSFTGNALTINGALSSAGAMAVANAGTFTTAAAGDVTAAGGLSQTGTGSSRIAGDITTTASNINFATAVVVTGNVAMGSANGNINFSGLLDGDGSATPANLTLGSGTGNVTFSTKVGSLATLSALGINTTGLASATDTIQVGSFAINAALTLPAGSATLLANVTTATTQVYNTALNVGANINLTGTQISTGGTVSGGGNFALTITGNAVLGNASDTLDNITGLQALTVTGDTLINTGVITTRGGQTYTGNATLGNATALSTTDNGTVLFSGTMNGTKNLTISTGSGNVTLTGAVGGTTRLAALTLVSTGATTFGSSVKASSLSASNSGTVFVGGDIDTTGVQGYNGSLVLNADATLIGTNISFGQKIDSDAELTKRALTVTGSGVTTFSGIVGGTVALASLTVNGGGTALLNGSAVTTSGAQSYADVVTVGASSTLTGTDISFGQTIDGGVTAGALTVTGSGVTTFTGAIGSTTPLASLTVNGGGTALLNGGAVTTSGAQSYADAVT</sequence>
<feature type="signal peptide" evidence="2">
    <location>
        <begin position="1"/>
        <end position="38"/>
    </location>
</feature>
<dbReference type="InterPro" id="IPR008638">
    <property type="entry name" value="FhaB/CdiA-like_TPS"/>
</dbReference>
<accession>A0A840B1X4</accession>
<dbReference type="SMART" id="SM00912">
    <property type="entry name" value="Haemagg_act"/>
    <property type="match status" value="1"/>
</dbReference>
<dbReference type="PANTHER" id="PTHR12338">
    <property type="entry name" value="AUTOTRANSPORTER"/>
    <property type="match status" value="1"/>
</dbReference>
<organism evidence="4 5">
    <name type="scientific">Sphingorhabdus rigui</name>
    <dbReference type="NCBI Taxonomy" id="1282858"/>
    <lineage>
        <taxon>Bacteria</taxon>
        <taxon>Pseudomonadati</taxon>
        <taxon>Pseudomonadota</taxon>
        <taxon>Alphaproteobacteria</taxon>
        <taxon>Sphingomonadales</taxon>
        <taxon>Sphingomonadaceae</taxon>
        <taxon>Sphingorhabdus</taxon>
    </lineage>
</organism>
<dbReference type="Proteomes" id="UP000581447">
    <property type="component" value="Unassembled WGS sequence"/>
</dbReference>
<name>A0A840B1X4_9SPHN</name>
<evidence type="ECO:0000313" key="5">
    <source>
        <dbReference type="Proteomes" id="UP000581447"/>
    </source>
</evidence>
<evidence type="ECO:0000256" key="1">
    <source>
        <dbReference type="SAM" id="MobiDB-lite"/>
    </source>
</evidence>
<dbReference type="InterPro" id="IPR012334">
    <property type="entry name" value="Pectin_lyas_fold"/>
</dbReference>
<dbReference type="SMART" id="SM00710">
    <property type="entry name" value="PbH1"/>
    <property type="match status" value="15"/>
</dbReference>
<dbReference type="InterPro" id="IPR050909">
    <property type="entry name" value="Bact_Autotransporter_VF"/>
</dbReference>
<proteinExistence type="predicted"/>
<feature type="chain" id="PRO_5032873808" evidence="2">
    <location>
        <begin position="39"/>
        <end position="4080"/>
    </location>
</feature>
<dbReference type="Gene3D" id="2.160.20.10">
    <property type="entry name" value="Single-stranded right-handed beta-helix, Pectin lyase-like"/>
    <property type="match status" value="1"/>
</dbReference>
<reference evidence="4 5" key="1">
    <citation type="submission" date="2020-08" db="EMBL/GenBank/DDBJ databases">
        <title>Genomic Encyclopedia of Type Strains, Phase IV (KMG-IV): sequencing the most valuable type-strain genomes for metagenomic binning, comparative biology and taxonomic classification.</title>
        <authorList>
            <person name="Goeker M."/>
        </authorList>
    </citation>
    <scope>NUCLEOTIDE SEQUENCE [LARGE SCALE GENOMIC DNA]</scope>
    <source>
        <strain evidence="4 5">DSM 29050</strain>
    </source>
</reference>
<gene>
    <name evidence="4" type="ORF">GGR91_002252</name>
</gene>
<dbReference type="EMBL" id="JACIEA010000004">
    <property type="protein sequence ID" value="MBB3943983.1"/>
    <property type="molecule type" value="Genomic_DNA"/>
</dbReference>
<evidence type="ECO:0000313" key="4">
    <source>
        <dbReference type="EMBL" id="MBB3943983.1"/>
    </source>
</evidence>
<dbReference type="SUPFAM" id="SSF51126">
    <property type="entry name" value="Pectin lyase-like"/>
    <property type="match status" value="1"/>
</dbReference>
<feature type="non-terminal residue" evidence="4">
    <location>
        <position position="4080"/>
    </location>
</feature>
<keyword evidence="5" id="KW-1185">Reference proteome</keyword>
<evidence type="ECO:0000256" key="2">
    <source>
        <dbReference type="SAM" id="SignalP"/>
    </source>
</evidence>
<feature type="region of interest" description="Disordered" evidence="1">
    <location>
        <begin position="840"/>
        <end position="869"/>
    </location>
</feature>
<dbReference type="NCBIfam" id="TIGR01901">
    <property type="entry name" value="adhes_NPXG"/>
    <property type="match status" value="1"/>
</dbReference>
<dbReference type="InterPro" id="IPR006626">
    <property type="entry name" value="PbH1"/>
</dbReference>
<keyword evidence="2" id="KW-0732">Signal</keyword>
<dbReference type="RefSeq" id="WP_183942288.1">
    <property type="nucleotide sequence ID" value="NZ_JACIEA010000004.1"/>
</dbReference>
<feature type="domain" description="Filamentous haemagglutinin FhaB/tRNA nuclease CdiA-like TPS" evidence="3">
    <location>
        <begin position="38"/>
        <end position="150"/>
    </location>
</feature>
<comment type="caution">
    <text evidence="4">The sequence shown here is derived from an EMBL/GenBank/DDBJ whole genome shotgun (WGS) entry which is preliminary data.</text>
</comment>
<protein>
    <submittedName>
        <fullName evidence="4">Filamentous hemagglutinin family protein</fullName>
    </submittedName>
</protein>
<dbReference type="PANTHER" id="PTHR12338:SF5">
    <property type="entry name" value="ANTIGEN 43-RELATED"/>
    <property type="match status" value="1"/>
</dbReference>